<keyword evidence="6 11" id="KW-0812">Transmembrane</keyword>
<evidence type="ECO:0000256" key="4">
    <source>
        <dbReference type="ARBA" id="ARBA00022475"/>
    </source>
</evidence>
<keyword evidence="8 11" id="KW-1133">Transmembrane helix</keyword>
<dbReference type="PANTHER" id="PTHR33446">
    <property type="entry name" value="PROTEIN TONB-RELATED"/>
    <property type="match status" value="1"/>
</dbReference>
<accession>J9H328</accession>
<evidence type="ECO:0000256" key="2">
    <source>
        <dbReference type="ARBA" id="ARBA00006555"/>
    </source>
</evidence>
<evidence type="ECO:0000256" key="9">
    <source>
        <dbReference type="ARBA" id="ARBA00023136"/>
    </source>
</evidence>
<feature type="transmembrane region" description="Helical" evidence="11">
    <location>
        <begin position="6"/>
        <end position="27"/>
    </location>
</feature>
<gene>
    <name evidence="13" type="ORF">EVA_01489</name>
</gene>
<evidence type="ECO:0000313" key="13">
    <source>
        <dbReference type="EMBL" id="EJX10338.1"/>
    </source>
</evidence>
<dbReference type="EMBL" id="AMCI01000207">
    <property type="protein sequence ID" value="EJX10338.1"/>
    <property type="molecule type" value="Genomic_DNA"/>
</dbReference>
<evidence type="ECO:0000256" key="8">
    <source>
        <dbReference type="ARBA" id="ARBA00022989"/>
    </source>
</evidence>
<evidence type="ECO:0000256" key="5">
    <source>
        <dbReference type="ARBA" id="ARBA00022519"/>
    </source>
</evidence>
<dbReference type="Pfam" id="PF03544">
    <property type="entry name" value="TonB_C"/>
    <property type="match status" value="1"/>
</dbReference>
<feature type="domain" description="TonB C-terminal" evidence="12">
    <location>
        <begin position="162"/>
        <end position="252"/>
    </location>
</feature>
<dbReference type="NCBIfam" id="TIGR01352">
    <property type="entry name" value="tonB_Cterm"/>
    <property type="match status" value="1"/>
</dbReference>
<sequence>MRNLKALITLFIIMGAIAVLVITQALVSEMIRPDGSEMVTDEITKLSELEQKKEEKKEEKKKIEIEYEKPQIEKVKVKASIQFTVPKIVDDDKVEEGKEVKSQEEVTKSSISIAAQDYEGDGEGGINIDDLKENQVAGGTDVPQEEEVLDNAIVEVQASYPGGEAALLKFVAENLNYPSIAIEQDLQGTVLVRFRVEKDGSVGKIVIKKSLSKECDQAAADVVSKLKRFIPAKQQGHPVPVWFTLPIRFMIN</sequence>
<dbReference type="InterPro" id="IPR037682">
    <property type="entry name" value="TonB_C"/>
</dbReference>
<keyword evidence="4" id="KW-1003">Cell membrane</keyword>
<organism evidence="13">
    <name type="scientific">gut metagenome</name>
    <dbReference type="NCBI Taxonomy" id="749906"/>
    <lineage>
        <taxon>unclassified sequences</taxon>
        <taxon>metagenomes</taxon>
        <taxon>organismal metagenomes</taxon>
    </lineage>
</organism>
<keyword evidence="3" id="KW-0813">Transport</keyword>
<comment type="caution">
    <text evidence="13">The sequence shown here is derived from an EMBL/GenBank/DDBJ whole genome shotgun (WGS) entry which is preliminary data.</text>
</comment>
<dbReference type="GO" id="GO:0031992">
    <property type="term" value="F:energy transducer activity"/>
    <property type="evidence" value="ECO:0007669"/>
    <property type="project" value="TreeGrafter"/>
</dbReference>
<keyword evidence="5" id="KW-0997">Cell inner membrane</keyword>
<comment type="similarity">
    <text evidence="2">Belongs to the TonB family.</text>
</comment>
<feature type="coiled-coil region" evidence="10">
    <location>
        <begin position="39"/>
        <end position="69"/>
    </location>
</feature>
<dbReference type="InterPro" id="IPR051045">
    <property type="entry name" value="TonB-dependent_transducer"/>
</dbReference>
<keyword evidence="7" id="KW-0653">Protein transport</keyword>
<comment type="subcellular location">
    <subcellularLocation>
        <location evidence="1">Cell inner membrane</location>
        <topology evidence="1">Single-pass membrane protein</topology>
        <orientation evidence="1">Periplasmic side</orientation>
    </subcellularLocation>
</comment>
<keyword evidence="9 11" id="KW-0472">Membrane</keyword>
<protein>
    <submittedName>
        <fullName evidence="13">TonB family outer membrane receptor protein</fullName>
    </submittedName>
</protein>
<keyword evidence="13" id="KW-0675">Receptor</keyword>
<dbReference type="InterPro" id="IPR006260">
    <property type="entry name" value="TonB/TolA_C"/>
</dbReference>
<dbReference type="Gene3D" id="3.30.1150.10">
    <property type="match status" value="1"/>
</dbReference>
<dbReference type="PROSITE" id="PS52015">
    <property type="entry name" value="TONB_CTD"/>
    <property type="match status" value="1"/>
</dbReference>
<evidence type="ECO:0000256" key="10">
    <source>
        <dbReference type="SAM" id="Coils"/>
    </source>
</evidence>
<evidence type="ECO:0000256" key="7">
    <source>
        <dbReference type="ARBA" id="ARBA00022927"/>
    </source>
</evidence>
<dbReference type="GO" id="GO:0055085">
    <property type="term" value="P:transmembrane transport"/>
    <property type="evidence" value="ECO:0007669"/>
    <property type="project" value="InterPro"/>
</dbReference>
<name>J9H328_9ZZZZ</name>
<dbReference type="GO" id="GO:0098797">
    <property type="term" value="C:plasma membrane protein complex"/>
    <property type="evidence" value="ECO:0007669"/>
    <property type="project" value="TreeGrafter"/>
</dbReference>
<evidence type="ECO:0000259" key="12">
    <source>
        <dbReference type="PROSITE" id="PS52015"/>
    </source>
</evidence>
<evidence type="ECO:0000256" key="3">
    <source>
        <dbReference type="ARBA" id="ARBA00022448"/>
    </source>
</evidence>
<evidence type="ECO:0000256" key="6">
    <source>
        <dbReference type="ARBA" id="ARBA00022692"/>
    </source>
</evidence>
<dbReference type="SUPFAM" id="SSF74653">
    <property type="entry name" value="TolA/TonB C-terminal domain"/>
    <property type="match status" value="1"/>
</dbReference>
<evidence type="ECO:0000256" key="1">
    <source>
        <dbReference type="ARBA" id="ARBA00004383"/>
    </source>
</evidence>
<dbReference type="PANTHER" id="PTHR33446:SF2">
    <property type="entry name" value="PROTEIN TONB"/>
    <property type="match status" value="1"/>
</dbReference>
<keyword evidence="10" id="KW-0175">Coiled coil</keyword>
<dbReference type="GO" id="GO:0015031">
    <property type="term" value="P:protein transport"/>
    <property type="evidence" value="ECO:0007669"/>
    <property type="project" value="UniProtKB-KW"/>
</dbReference>
<reference evidence="13" key="1">
    <citation type="journal article" date="2012" name="PLoS ONE">
        <title>Gene sets for utilization of primary and secondary nutrition supplies in the distal gut of endangered iberian lynx.</title>
        <authorList>
            <person name="Alcaide M."/>
            <person name="Messina E."/>
            <person name="Richter M."/>
            <person name="Bargiela R."/>
            <person name="Peplies J."/>
            <person name="Huws S.A."/>
            <person name="Newbold C.J."/>
            <person name="Golyshin P.N."/>
            <person name="Simon M.A."/>
            <person name="Lopez G."/>
            <person name="Yakimov M.M."/>
            <person name="Ferrer M."/>
        </authorList>
    </citation>
    <scope>NUCLEOTIDE SEQUENCE</scope>
</reference>
<dbReference type="AlphaFoldDB" id="J9H328"/>
<evidence type="ECO:0000256" key="11">
    <source>
        <dbReference type="SAM" id="Phobius"/>
    </source>
</evidence>
<proteinExistence type="inferred from homology"/>